<comment type="caution">
    <text evidence="2">The sequence shown here is derived from an EMBL/GenBank/DDBJ whole genome shotgun (WGS) entry which is preliminary data.</text>
</comment>
<feature type="region of interest" description="Disordered" evidence="1">
    <location>
        <begin position="67"/>
        <end position="118"/>
    </location>
</feature>
<evidence type="ECO:0000313" key="2">
    <source>
        <dbReference type="EMBL" id="CAG4946936.1"/>
    </source>
</evidence>
<dbReference type="EMBL" id="CAJQZP010000212">
    <property type="protein sequence ID" value="CAG4946936.1"/>
    <property type="molecule type" value="Genomic_DNA"/>
</dbReference>
<sequence>MDFLRIKLLQLGPQELARQNQITKQILEAYIQKKLGLAKSANLRPPSVLEILPVKKKEERLTRQLIYREEEKDEAPPEVEEMEDEEDEETEEEPAPVEDEKLQSVESEHIDSVYPKGM</sequence>
<keyword evidence="3" id="KW-1185">Reference proteome</keyword>
<accession>A0A8S3W8I1</accession>
<reference evidence="2" key="1">
    <citation type="submission" date="2021-04" db="EMBL/GenBank/DDBJ databases">
        <authorList>
            <person name="Tunstrom K."/>
        </authorList>
    </citation>
    <scope>NUCLEOTIDE SEQUENCE</scope>
</reference>
<proteinExistence type="predicted"/>
<dbReference type="AlphaFoldDB" id="A0A8S3W8I1"/>
<evidence type="ECO:0000256" key="1">
    <source>
        <dbReference type="SAM" id="MobiDB-lite"/>
    </source>
</evidence>
<gene>
    <name evidence="2" type="ORF">PAPOLLO_LOCUS3487</name>
</gene>
<feature type="compositionally biased region" description="Acidic residues" evidence="1">
    <location>
        <begin position="71"/>
        <end position="97"/>
    </location>
</feature>
<protein>
    <submittedName>
        <fullName evidence="2">(apollo) hypothetical protein</fullName>
    </submittedName>
</protein>
<name>A0A8S3W8I1_PARAO</name>
<evidence type="ECO:0000313" key="3">
    <source>
        <dbReference type="Proteomes" id="UP000691718"/>
    </source>
</evidence>
<dbReference type="Proteomes" id="UP000691718">
    <property type="component" value="Unassembled WGS sequence"/>
</dbReference>
<dbReference type="OrthoDB" id="7424199at2759"/>
<feature type="compositionally biased region" description="Basic and acidic residues" evidence="1">
    <location>
        <begin position="98"/>
        <end position="111"/>
    </location>
</feature>
<organism evidence="2 3">
    <name type="scientific">Parnassius apollo</name>
    <name type="common">Apollo butterfly</name>
    <name type="synonym">Papilio apollo</name>
    <dbReference type="NCBI Taxonomy" id="110799"/>
    <lineage>
        <taxon>Eukaryota</taxon>
        <taxon>Metazoa</taxon>
        <taxon>Ecdysozoa</taxon>
        <taxon>Arthropoda</taxon>
        <taxon>Hexapoda</taxon>
        <taxon>Insecta</taxon>
        <taxon>Pterygota</taxon>
        <taxon>Neoptera</taxon>
        <taxon>Endopterygota</taxon>
        <taxon>Lepidoptera</taxon>
        <taxon>Glossata</taxon>
        <taxon>Ditrysia</taxon>
        <taxon>Papilionoidea</taxon>
        <taxon>Papilionidae</taxon>
        <taxon>Parnassiinae</taxon>
        <taxon>Parnassini</taxon>
        <taxon>Parnassius</taxon>
        <taxon>Parnassius</taxon>
    </lineage>
</organism>